<gene>
    <name evidence="2" type="ORF">DFR38_1041</name>
</gene>
<dbReference type="AlphaFoldDB" id="A0A318JW52"/>
<accession>A0A318JW52</accession>
<evidence type="ECO:0000313" key="3">
    <source>
        <dbReference type="Proteomes" id="UP000248395"/>
    </source>
</evidence>
<dbReference type="EMBL" id="QJKC01000004">
    <property type="protein sequence ID" value="PXX49362.1"/>
    <property type="molecule type" value="Genomic_DNA"/>
</dbReference>
<comment type="caution">
    <text evidence="2">The sequence shown here is derived from an EMBL/GenBank/DDBJ whole genome shotgun (WGS) entry which is preliminary data.</text>
</comment>
<feature type="non-terminal residue" evidence="2">
    <location>
        <position position="244"/>
    </location>
</feature>
<sequence length="244" mass="24551">MFQIDNSTAATAQPAPTSPGTPGFFTDGNPLTGVAPTIVPAEFLNAVMLEMCNIVTGAGLTLSKASFTQLRDSIKRICQKTVVLTDTGSVNTYVATNSPALSASDLVSGLLQQVSIRSANTGAATYSPDGLSAAPIYGLALQPLQGGELPAGGIAVLMRATITGVNGGSPIWILMECAGGAQQITAGTAANHAMQLGQSQTQAGTAFTAAGAAPAYTLTPSPAIQAYASPQRFNVTFPTAGTTG</sequence>
<dbReference type="Proteomes" id="UP000248395">
    <property type="component" value="Unassembled WGS sequence"/>
</dbReference>
<name>A0A318JW52_9NEIS</name>
<organism evidence="2 3">
    <name type="scientific">Aquitalea magnusonii</name>
    <dbReference type="NCBI Taxonomy" id="332411"/>
    <lineage>
        <taxon>Bacteria</taxon>
        <taxon>Pseudomonadati</taxon>
        <taxon>Pseudomonadota</taxon>
        <taxon>Betaproteobacteria</taxon>
        <taxon>Neisseriales</taxon>
        <taxon>Chromobacteriaceae</taxon>
        <taxon>Aquitalea</taxon>
    </lineage>
</organism>
<dbReference type="RefSeq" id="WP_211310739.1">
    <property type="nucleotide sequence ID" value="NZ_QJKC01000004.1"/>
</dbReference>
<feature type="region of interest" description="Disordered" evidence="1">
    <location>
        <begin position="1"/>
        <end position="27"/>
    </location>
</feature>
<proteinExistence type="predicted"/>
<evidence type="ECO:0000313" key="2">
    <source>
        <dbReference type="EMBL" id="PXX49362.1"/>
    </source>
</evidence>
<protein>
    <submittedName>
        <fullName evidence="2">Uncharacterized protein</fullName>
    </submittedName>
</protein>
<keyword evidence="3" id="KW-1185">Reference proteome</keyword>
<evidence type="ECO:0000256" key="1">
    <source>
        <dbReference type="SAM" id="MobiDB-lite"/>
    </source>
</evidence>
<feature type="compositionally biased region" description="Low complexity" evidence="1">
    <location>
        <begin position="7"/>
        <end position="23"/>
    </location>
</feature>
<reference evidence="2 3" key="1">
    <citation type="submission" date="2018-05" db="EMBL/GenBank/DDBJ databases">
        <title>Genomic Encyclopedia of Type Strains, Phase IV (KMG-IV): sequencing the most valuable type-strain genomes for metagenomic binning, comparative biology and taxonomic classification.</title>
        <authorList>
            <person name="Goeker M."/>
        </authorList>
    </citation>
    <scope>NUCLEOTIDE SEQUENCE [LARGE SCALE GENOMIC DNA]</scope>
    <source>
        <strain evidence="2 3">DSM 25134</strain>
    </source>
</reference>